<evidence type="ECO:0000313" key="2">
    <source>
        <dbReference type="Proteomes" id="UP000828390"/>
    </source>
</evidence>
<dbReference type="Proteomes" id="UP000828390">
    <property type="component" value="Unassembled WGS sequence"/>
</dbReference>
<dbReference type="AlphaFoldDB" id="A0A9D3Y9W5"/>
<evidence type="ECO:0000313" key="1">
    <source>
        <dbReference type="EMBL" id="KAH3696468.1"/>
    </source>
</evidence>
<protein>
    <submittedName>
        <fullName evidence="1">Uncharacterized protein</fullName>
    </submittedName>
</protein>
<comment type="caution">
    <text evidence="1">The sequence shown here is derived from an EMBL/GenBank/DDBJ whole genome shotgun (WGS) entry which is preliminary data.</text>
</comment>
<accession>A0A9D3Y9W5</accession>
<dbReference type="EMBL" id="JAIWYP010000016">
    <property type="protein sequence ID" value="KAH3696468.1"/>
    <property type="molecule type" value="Genomic_DNA"/>
</dbReference>
<reference evidence="1" key="1">
    <citation type="journal article" date="2019" name="bioRxiv">
        <title>The Genome of the Zebra Mussel, Dreissena polymorpha: A Resource for Invasive Species Research.</title>
        <authorList>
            <person name="McCartney M.A."/>
            <person name="Auch B."/>
            <person name="Kono T."/>
            <person name="Mallez S."/>
            <person name="Zhang Y."/>
            <person name="Obille A."/>
            <person name="Becker A."/>
            <person name="Abrahante J.E."/>
            <person name="Garbe J."/>
            <person name="Badalamenti J.P."/>
            <person name="Herman A."/>
            <person name="Mangelson H."/>
            <person name="Liachko I."/>
            <person name="Sullivan S."/>
            <person name="Sone E.D."/>
            <person name="Koren S."/>
            <person name="Silverstein K.A.T."/>
            <person name="Beckman K.B."/>
            <person name="Gohl D.M."/>
        </authorList>
    </citation>
    <scope>NUCLEOTIDE SEQUENCE</scope>
    <source>
        <strain evidence="1">Duluth1</strain>
        <tissue evidence="1">Whole animal</tissue>
    </source>
</reference>
<proteinExistence type="predicted"/>
<keyword evidence="2" id="KW-1185">Reference proteome</keyword>
<sequence>MTRRCRHFTPVGAVAFLHFATDVDVMSSAIPSLGIVVEGLIVCFDEPSSLPEWTSGTLSFSEQFSASIFLKAITPTLGEKLLKETSFPASPNSVSASQG</sequence>
<name>A0A9D3Y9W5_DREPO</name>
<gene>
    <name evidence="1" type="ORF">DPMN_083933</name>
</gene>
<reference evidence="1" key="2">
    <citation type="submission" date="2020-11" db="EMBL/GenBank/DDBJ databases">
        <authorList>
            <person name="McCartney M.A."/>
            <person name="Auch B."/>
            <person name="Kono T."/>
            <person name="Mallez S."/>
            <person name="Becker A."/>
            <person name="Gohl D.M."/>
            <person name="Silverstein K.A.T."/>
            <person name="Koren S."/>
            <person name="Bechman K.B."/>
            <person name="Herman A."/>
            <person name="Abrahante J.E."/>
            <person name="Garbe J."/>
        </authorList>
    </citation>
    <scope>NUCLEOTIDE SEQUENCE</scope>
    <source>
        <strain evidence="1">Duluth1</strain>
        <tissue evidence="1">Whole animal</tissue>
    </source>
</reference>
<organism evidence="1 2">
    <name type="scientific">Dreissena polymorpha</name>
    <name type="common">Zebra mussel</name>
    <name type="synonym">Mytilus polymorpha</name>
    <dbReference type="NCBI Taxonomy" id="45954"/>
    <lineage>
        <taxon>Eukaryota</taxon>
        <taxon>Metazoa</taxon>
        <taxon>Spiralia</taxon>
        <taxon>Lophotrochozoa</taxon>
        <taxon>Mollusca</taxon>
        <taxon>Bivalvia</taxon>
        <taxon>Autobranchia</taxon>
        <taxon>Heteroconchia</taxon>
        <taxon>Euheterodonta</taxon>
        <taxon>Imparidentia</taxon>
        <taxon>Neoheterodontei</taxon>
        <taxon>Myida</taxon>
        <taxon>Dreissenoidea</taxon>
        <taxon>Dreissenidae</taxon>
        <taxon>Dreissena</taxon>
    </lineage>
</organism>